<organism evidence="4 5">
    <name type="scientific">Ceratobasidium theobromae</name>
    <dbReference type="NCBI Taxonomy" id="1582974"/>
    <lineage>
        <taxon>Eukaryota</taxon>
        <taxon>Fungi</taxon>
        <taxon>Dikarya</taxon>
        <taxon>Basidiomycota</taxon>
        <taxon>Agaricomycotina</taxon>
        <taxon>Agaricomycetes</taxon>
        <taxon>Cantharellales</taxon>
        <taxon>Ceratobasidiaceae</taxon>
        <taxon>Ceratobasidium</taxon>
    </lineage>
</organism>
<dbReference type="PROSITE" id="PS50102">
    <property type="entry name" value="RRM"/>
    <property type="match status" value="1"/>
</dbReference>
<dbReference type="SUPFAM" id="SSF54928">
    <property type="entry name" value="RNA-binding domain, RBD"/>
    <property type="match status" value="1"/>
</dbReference>
<dbReference type="Gene3D" id="3.30.70.330">
    <property type="match status" value="1"/>
</dbReference>
<reference evidence="4 5" key="1">
    <citation type="journal article" date="2019" name="Fungal Biol. Biotechnol.">
        <title>Draft genome sequence of fastidious pathogen Ceratobasidium theobromae, which causes vascular-streak dieback in Theobroma cacao.</title>
        <authorList>
            <person name="Ali S.S."/>
            <person name="Asman A."/>
            <person name="Shao J."/>
            <person name="Firmansyah A.P."/>
            <person name="Susilo A.W."/>
            <person name="Rosmana A."/>
            <person name="McMahon P."/>
            <person name="Junaid M."/>
            <person name="Guest D."/>
            <person name="Kheng T.Y."/>
            <person name="Meinhardt L.W."/>
            <person name="Bailey B.A."/>
        </authorList>
    </citation>
    <scope>NUCLEOTIDE SEQUENCE [LARGE SCALE GENOMIC DNA]</scope>
    <source>
        <strain evidence="4 5">CT2</strain>
    </source>
</reference>
<proteinExistence type="predicted"/>
<dbReference type="Proteomes" id="UP000383932">
    <property type="component" value="Unassembled WGS sequence"/>
</dbReference>
<evidence type="ECO:0000259" key="3">
    <source>
        <dbReference type="PROSITE" id="PS50102"/>
    </source>
</evidence>
<accession>A0A5N5QDG6</accession>
<feature type="domain" description="RRM" evidence="3">
    <location>
        <begin position="1"/>
        <end position="81"/>
    </location>
</feature>
<gene>
    <name evidence="4" type="ORF">CTheo_7068</name>
</gene>
<sequence>MHIGFLGSPVSEDTQEDDLRDLFPKFGRAIRVYIGRDRETGVGKGYAFVSFEDRANAERAMQKVNGMGYDNLILSVQWSQPREPRTG</sequence>
<dbReference type="GO" id="GO:0003723">
    <property type="term" value="F:RNA binding"/>
    <property type="evidence" value="ECO:0007669"/>
    <property type="project" value="UniProtKB-UniRule"/>
</dbReference>
<comment type="caution">
    <text evidence="4">The sequence shown here is derived from an EMBL/GenBank/DDBJ whole genome shotgun (WGS) entry which is preliminary data.</text>
</comment>
<name>A0A5N5QDG6_9AGAM</name>
<dbReference type="InterPro" id="IPR035979">
    <property type="entry name" value="RBD_domain_sf"/>
</dbReference>
<dbReference type="Pfam" id="PF00076">
    <property type="entry name" value="RRM_1"/>
    <property type="match status" value="1"/>
</dbReference>
<keyword evidence="5" id="KW-1185">Reference proteome</keyword>
<dbReference type="SMART" id="SM00360">
    <property type="entry name" value="RRM"/>
    <property type="match status" value="1"/>
</dbReference>
<dbReference type="InterPro" id="IPR034240">
    <property type="entry name" value="eIF3G_RRM"/>
</dbReference>
<dbReference type="PANTHER" id="PTHR10352">
    <property type="entry name" value="EUKARYOTIC TRANSLATION INITIATION FACTOR 3 SUBUNIT G"/>
    <property type="match status" value="1"/>
</dbReference>
<protein>
    <submittedName>
        <fullName evidence="4">RNA recognition motif domain-containing protein</fullName>
    </submittedName>
</protein>
<keyword evidence="1 2" id="KW-0694">RNA-binding</keyword>
<dbReference type="CDD" id="cd12408">
    <property type="entry name" value="RRM_eIF3G_like"/>
    <property type="match status" value="1"/>
</dbReference>
<dbReference type="InterPro" id="IPR000504">
    <property type="entry name" value="RRM_dom"/>
</dbReference>
<evidence type="ECO:0000313" key="5">
    <source>
        <dbReference type="Proteomes" id="UP000383932"/>
    </source>
</evidence>
<dbReference type="EMBL" id="SSOP01000263">
    <property type="protein sequence ID" value="KAB5589486.1"/>
    <property type="molecule type" value="Genomic_DNA"/>
</dbReference>
<dbReference type="AlphaFoldDB" id="A0A5N5QDG6"/>
<evidence type="ECO:0000313" key="4">
    <source>
        <dbReference type="EMBL" id="KAB5589486.1"/>
    </source>
</evidence>
<dbReference type="InterPro" id="IPR012677">
    <property type="entry name" value="Nucleotide-bd_a/b_plait_sf"/>
</dbReference>
<dbReference type="OrthoDB" id="639027at2759"/>
<evidence type="ECO:0000256" key="1">
    <source>
        <dbReference type="ARBA" id="ARBA00022884"/>
    </source>
</evidence>
<evidence type="ECO:0000256" key="2">
    <source>
        <dbReference type="PROSITE-ProRule" id="PRU00176"/>
    </source>
</evidence>